<feature type="transmembrane region" description="Helical" evidence="1">
    <location>
        <begin position="320"/>
        <end position="343"/>
    </location>
</feature>
<keyword evidence="1" id="KW-0812">Transmembrane</keyword>
<feature type="transmembrane region" description="Helical" evidence="1">
    <location>
        <begin position="141"/>
        <end position="158"/>
    </location>
</feature>
<proteinExistence type="predicted"/>
<feature type="transmembrane region" description="Helical" evidence="1">
    <location>
        <begin position="268"/>
        <end position="290"/>
    </location>
</feature>
<dbReference type="RefSeq" id="WP_181931462.1">
    <property type="nucleotide sequence ID" value="NZ_CP054698.1"/>
</dbReference>
<name>A0A7D7QJD5_9NOSO</name>
<feature type="transmembrane region" description="Helical" evidence="1">
    <location>
        <begin position="170"/>
        <end position="203"/>
    </location>
</feature>
<evidence type="ECO:0000313" key="3">
    <source>
        <dbReference type="Proteomes" id="UP000514713"/>
    </source>
</evidence>
<reference evidence="3" key="1">
    <citation type="submission" date="2020-06" db="EMBL/GenBank/DDBJ databases">
        <title>Nostoc edaphicum CCNP1411 genome.</title>
        <authorList>
            <person name="Fidor A."/>
            <person name="Grabski M."/>
            <person name="Gawor J."/>
            <person name="Gromadka R."/>
            <person name="Wegrzyn G."/>
            <person name="Mazur-Marzec H."/>
        </authorList>
    </citation>
    <scope>NUCLEOTIDE SEQUENCE [LARGE SCALE GENOMIC DNA]</scope>
    <source>
        <strain evidence="3">CCNP1411</strain>
    </source>
</reference>
<keyword evidence="3" id="KW-1185">Reference proteome</keyword>
<dbReference type="Proteomes" id="UP000514713">
    <property type="component" value="Chromosome"/>
</dbReference>
<accession>A0A7D7QJD5</accession>
<evidence type="ECO:0000313" key="2">
    <source>
        <dbReference type="EMBL" id="QMS88284.1"/>
    </source>
</evidence>
<keyword evidence="1" id="KW-0472">Membrane</keyword>
<feature type="transmembrane region" description="Helical" evidence="1">
    <location>
        <begin position="110"/>
        <end position="129"/>
    </location>
</feature>
<dbReference type="EMBL" id="CP054698">
    <property type="protein sequence ID" value="QMS88284.1"/>
    <property type="molecule type" value="Genomic_DNA"/>
</dbReference>
<sequence length="521" mass="59765">MKKYNSTIVLLALLGLASILFLPIVYKDTPGERDTFRMVMGIIDSITSNKPLGSSMLYGRDISFAYFVLLDFFRPIFQTNLALIIPFMNYINALSAILTVIPFFFLVKRYWGTSIAIVANILLMFLPVWRVTSQYGHPMTGAVLFMFIGLALIGYRSFLSSLRLGWKKLILWDVLIIASFALCLMFRLDAILMFPLIPACLLLENYPFKKIVSPSILYSFFPVIIFKVMQSQLPPIPGIEKSNGIVDQLLLWNNPTRYVENFLFGNLLFVWGLNPLLFLIFFISCIYLVYRKNYSSLLFILPTVLLNYIFWLPNPAPARHFIYLSPVVAVSIAIFLADIFPTVKSFVKNNTKRGVALAVVLIFSVLISFKYSYSAPMSEKYSHTVRSLGNELQQLEPKGQPILVIADTIPAVVQIQLISKDTKVKYEKTNVFTDDDITYQKRSTFRPKPLYISVIVVENQKNKFICYFQGWKSKINEIQRFLQETDQYQKGYLVLNMLDKEARKVDVEASSLSNKFDILKL</sequence>
<dbReference type="KEGG" id="ned:HUN01_12010"/>
<keyword evidence="1" id="KW-1133">Transmembrane helix</keyword>
<protein>
    <recommendedName>
        <fullName evidence="4">Glycosyltransferase family 39 protein</fullName>
    </recommendedName>
</protein>
<feature type="transmembrane region" description="Helical" evidence="1">
    <location>
        <begin position="355"/>
        <end position="373"/>
    </location>
</feature>
<dbReference type="AlphaFoldDB" id="A0A7D7QJD5"/>
<feature type="transmembrane region" description="Helical" evidence="1">
    <location>
        <begin position="81"/>
        <end position="104"/>
    </location>
</feature>
<gene>
    <name evidence="2" type="ORF">HUN01_12010</name>
</gene>
<evidence type="ECO:0000256" key="1">
    <source>
        <dbReference type="SAM" id="Phobius"/>
    </source>
</evidence>
<organism evidence="2 3">
    <name type="scientific">Nostoc edaphicum CCNP1411</name>
    <dbReference type="NCBI Taxonomy" id="1472755"/>
    <lineage>
        <taxon>Bacteria</taxon>
        <taxon>Bacillati</taxon>
        <taxon>Cyanobacteriota</taxon>
        <taxon>Cyanophyceae</taxon>
        <taxon>Nostocales</taxon>
        <taxon>Nostocaceae</taxon>
        <taxon>Nostoc</taxon>
    </lineage>
</organism>
<evidence type="ECO:0008006" key="4">
    <source>
        <dbReference type="Google" id="ProtNLM"/>
    </source>
</evidence>
<feature type="transmembrane region" description="Helical" evidence="1">
    <location>
        <begin position="297"/>
        <end position="314"/>
    </location>
</feature>